<proteinExistence type="predicted"/>
<dbReference type="PANTHER" id="PTHR42756">
    <property type="entry name" value="TRANSCRIPTIONAL REGULATOR, MARR"/>
    <property type="match status" value="1"/>
</dbReference>
<reference evidence="5 6" key="1">
    <citation type="submission" date="2019-10" db="EMBL/GenBank/DDBJ databases">
        <title>Extracellular Electron Transfer in a Candidatus Methanoperedens spp. Enrichment Culture.</title>
        <authorList>
            <person name="Berger S."/>
            <person name="Rangel Shaw D."/>
            <person name="Berben T."/>
            <person name="In 'T Zandt M."/>
            <person name="Frank J."/>
            <person name="Reimann J."/>
            <person name="Jetten M.S.M."/>
            <person name="Welte C.U."/>
        </authorList>
    </citation>
    <scope>NUCLEOTIDE SEQUENCE [LARGE SCALE GENOMIC DNA]</scope>
    <source>
        <strain evidence="5">SB12</strain>
    </source>
</reference>
<dbReference type="PRINTS" id="PR00598">
    <property type="entry name" value="HTHMARR"/>
</dbReference>
<evidence type="ECO:0000256" key="1">
    <source>
        <dbReference type="ARBA" id="ARBA00023015"/>
    </source>
</evidence>
<dbReference type="Proteomes" id="UP000460298">
    <property type="component" value="Unassembled WGS sequence"/>
</dbReference>
<sequence>MESADFLSLRQDKFRRAGRVKQEKVQKDHVDRILDQWQQELPDLSTEAMGLFGRLHRLSQLLFKHVHLPLAEKQGLTTQDFDVMAALYRSGKPYQRTPGELLATMMITSGTMTNRIDRLVQTGFVSRQTDPDDRRSVKLQLTADGLKKIQSALKAHIESEEEAAHALTPEERRELTRLLKKWLLALEEAE</sequence>
<name>A0A833H3W0_9LEPT</name>
<dbReference type="GO" id="GO:0003677">
    <property type="term" value="F:DNA binding"/>
    <property type="evidence" value="ECO:0007669"/>
    <property type="project" value="UniProtKB-KW"/>
</dbReference>
<gene>
    <name evidence="5" type="ORF">F9K24_02345</name>
</gene>
<dbReference type="GO" id="GO:0003700">
    <property type="term" value="F:DNA-binding transcription factor activity"/>
    <property type="evidence" value="ECO:0007669"/>
    <property type="project" value="InterPro"/>
</dbReference>
<dbReference type="SMART" id="SM00347">
    <property type="entry name" value="HTH_MARR"/>
    <property type="match status" value="1"/>
</dbReference>
<dbReference type="AlphaFoldDB" id="A0A833H3W0"/>
<dbReference type="InterPro" id="IPR023187">
    <property type="entry name" value="Tscrpt_reg_MarR-type_CS"/>
</dbReference>
<keyword evidence="2" id="KW-0238">DNA-binding</keyword>
<dbReference type="PROSITE" id="PS50995">
    <property type="entry name" value="HTH_MARR_2"/>
    <property type="match status" value="1"/>
</dbReference>
<dbReference type="Gene3D" id="1.10.10.10">
    <property type="entry name" value="Winged helix-like DNA-binding domain superfamily/Winged helix DNA-binding domain"/>
    <property type="match status" value="1"/>
</dbReference>
<organism evidence="5 6">
    <name type="scientific">Leptonema illini</name>
    <dbReference type="NCBI Taxonomy" id="183"/>
    <lineage>
        <taxon>Bacteria</taxon>
        <taxon>Pseudomonadati</taxon>
        <taxon>Spirochaetota</taxon>
        <taxon>Spirochaetia</taxon>
        <taxon>Leptospirales</taxon>
        <taxon>Leptospiraceae</taxon>
        <taxon>Leptonema</taxon>
    </lineage>
</organism>
<dbReference type="PROSITE" id="PS01117">
    <property type="entry name" value="HTH_MARR_1"/>
    <property type="match status" value="1"/>
</dbReference>
<evidence type="ECO:0000259" key="4">
    <source>
        <dbReference type="PROSITE" id="PS50995"/>
    </source>
</evidence>
<comment type="caution">
    <text evidence="5">The sequence shown here is derived from an EMBL/GenBank/DDBJ whole genome shotgun (WGS) entry which is preliminary data.</text>
</comment>
<feature type="domain" description="HTH marR-type" evidence="4">
    <location>
        <begin position="48"/>
        <end position="184"/>
    </location>
</feature>
<dbReference type="PANTHER" id="PTHR42756:SF1">
    <property type="entry name" value="TRANSCRIPTIONAL REPRESSOR OF EMRAB OPERON"/>
    <property type="match status" value="1"/>
</dbReference>
<evidence type="ECO:0000313" key="6">
    <source>
        <dbReference type="Proteomes" id="UP000460298"/>
    </source>
</evidence>
<protein>
    <submittedName>
        <fullName evidence="5">MarR family transcriptional regulator</fullName>
    </submittedName>
</protein>
<keyword evidence="1" id="KW-0805">Transcription regulation</keyword>
<dbReference type="InterPro" id="IPR036388">
    <property type="entry name" value="WH-like_DNA-bd_sf"/>
</dbReference>
<evidence type="ECO:0000256" key="2">
    <source>
        <dbReference type="ARBA" id="ARBA00023125"/>
    </source>
</evidence>
<keyword evidence="3" id="KW-0804">Transcription</keyword>
<dbReference type="Pfam" id="PF12802">
    <property type="entry name" value="MarR_2"/>
    <property type="match status" value="1"/>
</dbReference>
<dbReference type="EMBL" id="WBUI01000002">
    <property type="protein sequence ID" value="KAB2934637.1"/>
    <property type="molecule type" value="Genomic_DNA"/>
</dbReference>
<accession>A0A833H3W0</accession>
<dbReference type="InterPro" id="IPR036390">
    <property type="entry name" value="WH_DNA-bd_sf"/>
</dbReference>
<evidence type="ECO:0000313" key="5">
    <source>
        <dbReference type="EMBL" id="KAB2934637.1"/>
    </source>
</evidence>
<dbReference type="SUPFAM" id="SSF46785">
    <property type="entry name" value="Winged helix' DNA-binding domain"/>
    <property type="match status" value="1"/>
</dbReference>
<evidence type="ECO:0000256" key="3">
    <source>
        <dbReference type="ARBA" id="ARBA00023163"/>
    </source>
</evidence>
<dbReference type="InterPro" id="IPR000835">
    <property type="entry name" value="HTH_MarR-typ"/>
</dbReference>